<name>A0ACC0PRP4_RHOML</name>
<dbReference type="Proteomes" id="UP001062846">
    <property type="component" value="Chromosome 2"/>
</dbReference>
<comment type="caution">
    <text evidence="1">The sequence shown here is derived from an EMBL/GenBank/DDBJ whole genome shotgun (WGS) entry which is preliminary data.</text>
</comment>
<gene>
    <name evidence="1" type="ORF">RHMOL_Rhmol02G0176200</name>
</gene>
<dbReference type="EMBL" id="CM046389">
    <property type="protein sequence ID" value="KAI8568165.1"/>
    <property type="molecule type" value="Genomic_DNA"/>
</dbReference>
<evidence type="ECO:0000313" key="1">
    <source>
        <dbReference type="EMBL" id="KAI8568165.1"/>
    </source>
</evidence>
<reference evidence="1" key="1">
    <citation type="submission" date="2022-02" db="EMBL/GenBank/DDBJ databases">
        <title>Plant Genome Project.</title>
        <authorList>
            <person name="Zhang R.-G."/>
        </authorList>
    </citation>
    <scope>NUCLEOTIDE SEQUENCE</scope>
    <source>
        <strain evidence="1">AT1</strain>
    </source>
</reference>
<organism evidence="1 2">
    <name type="scientific">Rhododendron molle</name>
    <name type="common">Chinese azalea</name>
    <name type="synonym">Azalea mollis</name>
    <dbReference type="NCBI Taxonomy" id="49168"/>
    <lineage>
        <taxon>Eukaryota</taxon>
        <taxon>Viridiplantae</taxon>
        <taxon>Streptophyta</taxon>
        <taxon>Embryophyta</taxon>
        <taxon>Tracheophyta</taxon>
        <taxon>Spermatophyta</taxon>
        <taxon>Magnoliopsida</taxon>
        <taxon>eudicotyledons</taxon>
        <taxon>Gunneridae</taxon>
        <taxon>Pentapetalae</taxon>
        <taxon>asterids</taxon>
        <taxon>Ericales</taxon>
        <taxon>Ericaceae</taxon>
        <taxon>Ericoideae</taxon>
        <taxon>Rhodoreae</taxon>
        <taxon>Rhododendron</taxon>
    </lineage>
</organism>
<keyword evidence="2" id="KW-1185">Reference proteome</keyword>
<evidence type="ECO:0000313" key="2">
    <source>
        <dbReference type="Proteomes" id="UP001062846"/>
    </source>
</evidence>
<protein>
    <submittedName>
        <fullName evidence="1">Uncharacterized protein</fullName>
    </submittedName>
</protein>
<accession>A0ACC0PRP4</accession>
<proteinExistence type="predicted"/>
<sequence>MDIEINPEIEGSFQSRTVEAQASSQLQPIQLVFPTKTDQVLGSLVQRRHLSMIVDHCIIEYKPQCPINSTGRVRVYVYDTRLQGADQEQAQYVFPVSCPIELNYYGTSYASLNDDICPWICKYRLEQSNIRHNVRYCKIKAYVKLCTAKNPEEIEFRPPSFKIKSKQFSDEDVDCSHVGRAQRQPQLCRTTSTIECSSRQRPNLLPGLTFQQARSSVSYPIQPNFKREEDPGPSVSEVGSNTSNTIVLEPNELASIVGSAVAEAIKASTSQQAQQDKPKI</sequence>